<proteinExistence type="predicted"/>
<gene>
    <name evidence="2" type="ORF">HNR57_003247</name>
</gene>
<dbReference type="RefSeq" id="WP_313673830.1">
    <property type="nucleotide sequence ID" value="NZ_BAAARS010000004.1"/>
</dbReference>
<evidence type="ECO:0000313" key="2">
    <source>
        <dbReference type="EMBL" id="MBB6077332.1"/>
    </source>
</evidence>
<keyword evidence="3" id="KW-1185">Reference proteome</keyword>
<evidence type="ECO:0000313" key="3">
    <source>
        <dbReference type="Proteomes" id="UP000591537"/>
    </source>
</evidence>
<dbReference type="Proteomes" id="UP000591537">
    <property type="component" value="Unassembled WGS sequence"/>
</dbReference>
<dbReference type="AlphaFoldDB" id="A0A7W9WG19"/>
<feature type="region of interest" description="Disordered" evidence="1">
    <location>
        <begin position="144"/>
        <end position="170"/>
    </location>
</feature>
<reference evidence="2 3" key="1">
    <citation type="submission" date="2020-08" db="EMBL/GenBank/DDBJ databases">
        <title>Genomic Encyclopedia of Type Strains, Phase IV (KMG-IV): sequencing the most valuable type-strain genomes for metagenomic binning, comparative biology and taxonomic classification.</title>
        <authorList>
            <person name="Goeker M."/>
        </authorList>
    </citation>
    <scope>NUCLEOTIDE SEQUENCE [LARGE SCALE GENOMIC DNA]</scope>
    <source>
        <strain evidence="2 3">DSM 43350</strain>
    </source>
</reference>
<feature type="compositionally biased region" description="Polar residues" evidence="1">
    <location>
        <begin position="148"/>
        <end position="159"/>
    </location>
</feature>
<protein>
    <submittedName>
        <fullName evidence="2">Uncharacterized protein</fullName>
    </submittedName>
</protein>
<organism evidence="2 3">
    <name type="scientific">Streptomyces paradoxus</name>
    <dbReference type="NCBI Taxonomy" id="66375"/>
    <lineage>
        <taxon>Bacteria</taxon>
        <taxon>Bacillati</taxon>
        <taxon>Actinomycetota</taxon>
        <taxon>Actinomycetes</taxon>
        <taxon>Kitasatosporales</taxon>
        <taxon>Streptomycetaceae</taxon>
        <taxon>Streptomyces</taxon>
    </lineage>
</organism>
<accession>A0A7W9WG19</accession>
<sequence length="170" mass="18137">MTAMDTALSIAVLLVLIAAGAYVIHRLNSAPSERIALRSYSQVTSMPAPLRRSRSRSRSQGTGTGTGSSHSTSEDPQAYETADGDLPMGDLAEVRIIATSPDIAQRVAQLLRRNLRCDEPRSYPAGPGGQGTLLHLTVDTGHVGEETLPQSPWLATSHTQARRAHTDEPG</sequence>
<name>A0A7W9WG19_9ACTN</name>
<comment type="caution">
    <text evidence="2">The sequence shown here is derived from an EMBL/GenBank/DDBJ whole genome shotgun (WGS) entry which is preliminary data.</text>
</comment>
<evidence type="ECO:0000256" key="1">
    <source>
        <dbReference type="SAM" id="MobiDB-lite"/>
    </source>
</evidence>
<feature type="region of interest" description="Disordered" evidence="1">
    <location>
        <begin position="46"/>
        <end position="85"/>
    </location>
</feature>
<dbReference type="EMBL" id="JACHGV010000004">
    <property type="protein sequence ID" value="MBB6077332.1"/>
    <property type="molecule type" value="Genomic_DNA"/>
</dbReference>